<reference evidence="4 5" key="1">
    <citation type="submission" date="2018-06" db="EMBL/GenBank/DDBJ databases">
        <title>Whole genome sequencing of a novel hydrocarbon degrading bacterial strain, PW21 isolated from oil contaminated produced water sample.</title>
        <authorList>
            <person name="Nagkirti P."/>
            <person name="Shaikh A."/>
            <person name="Gowdaman V."/>
            <person name="Engineer A.E."/>
            <person name="Dagar S."/>
            <person name="Dhakephalkar P.K."/>
        </authorList>
    </citation>
    <scope>NUCLEOTIDE SEQUENCE [LARGE SCALE GENOMIC DNA]</scope>
    <source>
        <strain evidence="4 5">PW21</strain>
    </source>
</reference>
<dbReference type="Gene3D" id="1.20.120.1760">
    <property type="match status" value="1"/>
</dbReference>
<dbReference type="InterPro" id="IPR000462">
    <property type="entry name" value="CDP-OH_P_trans"/>
</dbReference>
<keyword evidence="5" id="KW-1185">Reference proteome</keyword>
<dbReference type="PROSITE" id="PS00379">
    <property type="entry name" value="CDP_ALCOHOL_P_TRANSF"/>
    <property type="match status" value="1"/>
</dbReference>
<sequence>MTTLAPRETYRQTLARLAGAQKGAARSAPAYSRFVNRRLGRVLAAWAYRVGLSPNAVTGISACFTFAGVVALAVLPPAWGVGVAVALLLALGYAWDSADGQVARLTGRGSPAGEWLDHVVDAVKVVSLPLALLVGWYRSGAVEGLWLLVPLVNAVVSSVLFFGMILTEQLRRARGVTSRAQVTGRMPWLRSVLVLPTDYGVLCLTFLLYGATAVFAAVYAVVTALTLVFVLLALPRWFREMQADA</sequence>
<dbReference type="AlphaFoldDB" id="A0A2W5WRW6"/>
<accession>A0A2W5WRW6</accession>
<dbReference type="InterPro" id="IPR048254">
    <property type="entry name" value="CDP_ALCOHOL_P_TRANSF_CS"/>
</dbReference>
<feature type="transmembrane region" description="Helical" evidence="3">
    <location>
        <begin position="215"/>
        <end position="234"/>
    </location>
</feature>
<dbReference type="RefSeq" id="WP_111250106.1">
    <property type="nucleotide sequence ID" value="NZ_QKWH01000002.1"/>
</dbReference>
<dbReference type="GO" id="GO:0016020">
    <property type="term" value="C:membrane"/>
    <property type="evidence" value="ECO:0007669"/>
    <property type="project" value="InterPro"/>
</dbReference>
<evidence type="ECO:0000256" key="3">
    <source>
        <dbReference type="SAM" id="Phobius"/>
    </source>
</evidence>
<dbReference type="Proteomes" id="UP000248783">
    <property type="component" value="Unassembled WGS sequence"/>
</dbReference>
<evidence type="ECO:0000313" key="4">
    <source>
        <dbReference type="EMBL" id="PZR54249.1"/>
    </source>
</evidence>
<protein>
    <submittedName>
        <fullName evidence="4">CDP-alcohol phosphatidyltransferase</fullName>
    </submittedName>
</protein>
<evidence type="ECO:0000256" key="2">
    <source>
        <dbReference type="RuleBase" id="RU003750"/>
    </source>
</evidence>
<name>A0A2W5WRW6_9MICO</name>
<evidence type="ECO:0000256" key="1">
    <source>
        <dbReference type="ARBA" id="ARBA00022679"/>
    </source>
</evidence>
<dbReference type="EMBL" id="QKWH01000002">
    <property type="protein sequence ID" value="PZR54249.1"/>
    <property type="molecule type" value="Genomic_DNA"/>
</dbReference>
<organism evidence="4 5">
    <name type="scientific">Xylanimonas oleitrophica</name>
    <dbReference type="NCBI Taxonomy" id="2607479"/>
    <lineage>
        <taxon>Bacteria</taxon>
        <taxon>Bacillati</taxon>
        <taxon>Actinomycetota</taxon>
        <taxon>Actinomycetes</taxon>
        <taxon>Micrococcales</taxon>
        <taxon>Promicromonosporaceae</taxon>
        <taxon>Xylanimonas</taxon>
    </lineage>
</organism>
<feature type="transmembrane region" description="Helical" evidence="3">
    <location>
        <begin position="144"/>
        <end position="167"/>
    </location>
</feature>
<keyword evidence="3" id="KW-0812">Transmembrane</keyword>
<comment type="caution">
    <text evidence="4">The sequence shown here is derived from an EMBL/GenBank/DDBJ whole genome shotgun (WGS) entry which is preliminary data.</text>
</comment>
<dbReference type="Pfam" id="PF01066">
    <property type="entry name" value="CDP-OH_P_transf"/>
    <property type="match status" value="1"/>
</dbReference>
<dbReference type="GO" id="GO:0008654">
    <property type="term" value="P:phospholipid biosynthetic process"/>
    <property type="evidence" value="ECO:0007669"/>
    <property type="project" value="InterPro"/>
</dbReference>
<proteinExistence type="inferred from homology"/>
<feature type="transmembrane region" description="Helical" evidence="3">
    <location>
        <begin position="188"/>
        <end position="209"/>
    </location>
</feature>
<keyword evidence="3" id="KW-0472">Membrane</keyword>
<comment type="similarity">
    <text evidence="2">Belongs to the CDP-alcohol phosphatidyltransferase class-I family.</text>
</comment>
<gene>
    <name evidence="4" type="ORF">DNL40_04875</name>
</gene>
<feature type="transmembrane region" description="Helical" evidence="3">
    <location>
        <begin position="78"/>
        <end position="95"/>
    </location>
</feature>
<keyword evidence="3" id="KW-1133">Transmembrane helix</keyword>
<dbReference type="GO" id="GO:0016780">
    <property type="term" value="F:phosphotransferase activity, for other substituted phosphate groups"/>
    <property type="evidence" value="ECO:0007669"/>
    <property type="project" value="InterPro"/>
</dbReference>
<keyword evidence="1 2" id="KW-0808">Transferase</keyword>
<evidence type="ECO:0000313" key="5">
    <source>
        <dbReference type="Proteomes" id="UP000248783"/>
    </source>
</evidence>
<dbReference type="InterPro" id="IPR043130">
    <property type="entry name" value="CDP-OH_PTrfase_TM_dom"/>
</dbReference>